<dbReference type="CDD" id="cd00009">
    <property type="entry name" value="AAA"/>
    <property type="match status" value="1"/>
</dbReference>
<dbReference type="InterPro" id="IPR009057">
    <property type="entry name" value="Homeodomain-like_sf"/>
</dbReference>
<dbReference type="SUPFAM" id="SSF46689">
    <property type="entry name" value="Homeodomain-like"/>
    <property type="match status" value="1"/>
</dbReference>
<dbReference type="PROSITE" id="PS50045">
    <property type="entry name" value="SIGMA54_INTERACT_4"/>
    <property type="match status" value="1"/>
</dbReference>
<dbReference type="InterPro" id="IPR002197">
    <property type="entry name" value="HTH_Fis"/>
</dbReference>
<dbReference type="InterPro" id="IPR013656">
    <property type="entry name" value="PAS_4"/>
</dbReference>
<dbReference type="Pfam" id="PF02954">
    <property type="entry name" value="HTH_8"/>
    <property type="match status" value="1"/>
</dbReference>
<dbReference type="Pfam" id="PF08448">
    <property type="entry name" value="PAS_4"/>
    <property type="match status" value="1"/>
</dbReference>
<dbReference type="InterPro" id="IPR035965">
    <property type="entry name" value="PAS-like_dom_sf"/>
</dbReference>
<evidence type="ECO:0000256" key="2">
    <source>
        <dbReference type="ARBA" id="ARBA00022840"/>
    </source>
</evidence>
<dbReference type="InterPro" id="IPR002078">
    <property type="entry name" value="Sigma_54_int"/>
</dbReference>
<dbReference type="Gene3D" id="1.10.8.60">
    <property type="match status" value="1"/>
</dbReference>
<name>A0A4P9CBS9_EUBML</name>
<evidence type="ECO:0000259" key="6">
    <source>
        <dbReference type="PROSITE" id="PS50045"/>
    </source>
</evidence>
<dbReference type="Pfam" id="PF25601">
    <property type="entry name" value="AAA_lid_14"/>
    <property type="match status" value="1"/>
</dbReference>
<dbReference type="InterPro" id="IPR025944">
    <property type="entry name" value="Sigma_54_int_dom_CS"/>
</dbReference>
<dbReference type="SUPFAM" id="SSF52540">
    <property type="entry name" value="P-loop containing nucleoside triphosphate hydrolases"/>
    <property type="match status" value="1"/>
</dbReference>
<dbReference type="InterPro" id="IPR025662">
    <property type="entry name" value="Sigma_54_int_dom_ATP-bd_1"/>
</dbReference>
<evidence type="ECO:0000256" key="3">
    <source>
        <dbReference type="ARBA" id="ARBA00023015"/>
    </source>
</evidence>
<dbReference type="PANTHER" id="PTHR32071:SF74">
    <property type="entry name" value="TRANSCRIPTIONAL ACTIVATOR ROCR"/>
    <property type="match status" value="1"/>
</dbReference>
<dbReference type="InterPro" id="IPR027417">
    <property type="entry name" value="P-loop_NTPase"/>
</dbReference>
<proteinExistence type="predicted"/>
<dbReference type="EMBL" id="CP029487">
    <property type="protein sequence ID" value="QCT72311.1"/>
    <property type="molecule type" value="Genomic_DNA"/>
</dbReference>
<dbReference type="InterPro" id="IPR003593">
    <property type="entry name" value="AAA+_ATPase"/>
</dbReference>
<dbReference type="PROSITE" id="PS00676">
    <property type="entry name" value="SIGMA54_INTERACT_2"/>
    <property type="match status" value="1"/>
</dbReference>
<dbReference type="GO" id="GO:0006355">
    <property type="term" value="P:regulation of DNA-templated transcription"/>
    <property type="evidence" value="ECO:0007669"/>
    <property type="project" value="InterPro"/>
</dbReference>
<keyword evidence="5" id="KW-0804">Transcription</keyword>
<evidence type="ECO:0000259" key="7">
    <source>
        <dbReference type="PROSITE" id="PS50112"/>
    </source>
</evidence>
<dbReference type="InterPro" id="IPR058031">
    <property type="entry name" value="AAA_lid_NorR"/>
</dbReference>
<dbReference type="GO" id="GO:0005524">
    <property type="term" value="F:ATP binding"/>
    <property type="evidence" value="ECO:0007669"/>
    <property type="project" value="UniProtKB-KW"/>
</dbReference>
<dbReference type="CDD" id="cd00130">
    <property type="entry name" value="PAS"/>
    <property type="match status" value="1"/>
</dbReference>
<dbReference type="PROSITE" id="PS50112">
    <property type="entry name" value="PAS"/>
    <property type="match status" value="1"/>
</dbReference>
<dbReference type="PANTHER" id="PTHR32071">
    <property type="entry name" value="TRANSCRIPTIONAL REGULATORY PROTEIN"/>
    <property type="match status" value="1"/>
</dbReference>
<dbReference type="Gene3D" id="3.30.450.20">
    <property type="entry name" value="PAS domain"/>
    <property type="match status" value="1"/>
</dbReference>
<evidence type="ECO:0000256" key="4">
    <source>
        <dbReference type="ARBA" id="ARBA00023125"/>
    </source>
</evidence>
<dbReference type="Gene3D" id="3.40.50.300">
    <property type="entry name" value="P-loop containing nucleotide triphosphate hydrolases"/>
    <property type="match status" value="1"/>
</dbReference>
<dbReference type="InterPro" id="IPR000014">
    <property type="entry name" value="PAS"/>
</dbReference>
<reference evidence="8 9" key="1">
    <citation type="submission" date="2018-05" db="EMBL/GenBank/DDBJ databases">
        <title>Genome comparison of Eubacterium sp.</title>
        <authorList>
            <person name="Feng Y."/>
            <person name="Sanchez-Andrea I."/>
            <person name="Stams A.J.M."/>
            <person name="De Vos W.M."/>
        </authorList>
    </citation>
    <scope>NUCLEOTIDE SEQUENCE [LARGE SCALE GENOMIC DNA]</scope>
    <source>
        <strain evidence="8 9">YI</strain>
    </source>
</reference>
<evidence type="ECO:0000313" key="8">
    <source>
        <dbReference type="EMBL" id="QCT72311.1"/>
    </source>
</evidence>
<dbReference type="GO" id="GO:0043565">
    <property type="term" value="F:sequence-specific DNA binding"/>
    <property type="evidence" value="ECO:0007669"/>
    <property type="project" value="InterPro"/>
</dbReference>
<accession>A0A4P9CBS9</accession>
<keyword evidence="1" id="KW-0547">Nucleotide-binding</keyword>
<keyword evidence="2" id="KW-0067">ATP-binding</keyword>
<keyword evidence="9" id="KW-1185">Reference proteome</keyword>
<dbReference type="FunFam" id="3.40.50.300:FF:000006">
    <property type="entry name" value="DNA-binding transcriptional regulator NtrC"/>
    <property type="match status" value="1"/>
</dbReference>
<keyword evidence="4" id="KW-0238">DNA-binding</keyword>
<feature type="domain" description="Sigma-54 factor interaction" evidence="6">
    <location>
        <begin position="164"/>
        <end position="392"/>
    </location>
</feature>
<dbReference type="SUPFAM" id="SSF55785">
    <property type="entry name" value="PYP-like sensor domain (PAS domain)"/>
    <property type="match status" value="1"/>
</dbReference>
<dbReference type="PRINTS" id="PR01590">
    <property type="entry name" value="HTHFIS"/>
</dbReference>
<evidence type="ECO:0000256" key="1">
    <source>
        <dbReference type="ARBA" id="ARBA00022741"/>
    </source>
</evidence>
<keyword evidence="3" id="KW-0805">Transcription regulation</keyword>
<protein>
    <submittedName>
        <fullName evidence="8">Sigma-54-dependent Fis family transcriptional regulator</fullName>
    </submittedName>
</protein>
<feature type="domain" description="PAS" evidence="7">
    <location>
        <begin position="26"/>
        <end position="65"/>
    </location>
</feature>
<dbReference type="AlphaFoldDB" id="A0A4P9CBS9"/>
<evidence type="ECO:0000256" key="5">
    <source>
        <dbReference type="ARBA" id="ARBA00023163"/>
    </source>
</evidence>
<sequence>MSMEKDLKALRPLSIGDLERITDMAVMILDAEGRIICYSKGCEKIEALRRDEVIGKSPEELYNPQQFPNIIRPKRSMVLDTLKTGKIYQETLDYYTTVGGNEANILCSTYPIYGKNGKIDYALCIYREVSDYLEMIAEGNKKQSDRQIPSHYQQNGTQHTFDNVIGSSPMLQKAIYRGKIVAKTDAPVLIWGETGTGKEVFAQSIHNYSAFSPYPFVAVNCSAIPEALLESTLFGTCKGSYTGAVNRKGLFEEAENGTLFLDELNSMAVGLQSKLLRVLETGRFRSVGGQEEKPCKCRIISAINEEPFIAIENSHLRADLYYRLAVFSIELPPLASRREDIAETAEYFIGSMAPVLGKKVTRLSSAVKQIFESHSWPGNVRELRHIITQAIYFAGKDEAFIKPHHLPEYLLRTNTAPEAAPPSGLPGTSGEEGLSQLMNAYEAKIIQDTLEKTGHNVSRAAKQLQISRTNLHNKIKKYNLEKAEG</sequence>
<dbReference type="SMART" id="SM00382">
    <property type="entry name" value="AAA"/>
    <property type="match status" value="1"/>
</dbReference>
<dbReference type="KEGG" id="emt:CPZ25_013555"/>
<evidence type="ECO:0000313" key="9">
    <source>
        <dbReference type="Proteomes" id="UP000218387"/>
    </source>
</evidence>
<dbReference type="Proteomes" id="UP000218387">
    <property type="component" value="Chromosome"/>
</dbReference>
<dbReference type="PROSITE" id="PS00688">
    <property type="entry name" value="SIGMA54_INTERACT_3"/>
    <property type="match status" value="1"/>
</dbReference>
<dbReference type="Pfam" id="PF00158">
    <property type="entry name" value="Sigma54_activat"/>
    <property type="match status" value="1"/>
</dbReference>
<gene>
    <name evidence="8" type="ORF">CPZ25_013555</name>
</gene>
<dbReference type="Gene3D" id="1.10.10.60">
    <property type="entry name" value="Homeodomain-like"/>
    <property type="match status" value="1"/>
</dbReference>
<organism evidence="8 9">
    <name type="scientific">Eubacterium maltosivorans</name>
    <dbReference type="NCBI Taxonomy" id="2041044"/>
    <lineage>
        <taxon>Bacteria</taxon>
        <taxon>Bacillati</taxon>
        <taxon>Bacillota</taxon>
        <taxon>Clostridia</taxon>
        <taxon>Eubacteriales</taxon>
        <taxon>Eubacteriaceae</taxon>
        <taxon>Eubacterium</taxon>
    </lineage>
</organism>
<dbReference type="PROSITE" id="PS00675">
    <property type="entry name" value="SIGMA54_INTERACT_1"/>
    <property type="match status" value="1"/>
</dbReference>
<dbReference type="InterPro" id="IPR025943">
    <property type="entry name" value="Sigma_54_int_dom_ATP-bd_2"/>
</dbReference>